<organism evidence="1">
    <name type="scientific">Arundo donax</name>
    <name type="common">Giant reed</name>
    <name type="synonym">Donax arundinaceus</name>
    <dbReference type="NCBI Taxonomy" id="35708"/>
    <lineage>
        <taxon>Eukaryota</taxon>
        <taxon>Viridiplantae</taxon>
        <taxon>Streptophyta</taxon>
        <taxon>Embryophyta</taxon>
        <taxon>Tracheophyta</taxon>
        <taxon>Spermatophyta</taxon>
        <taxon>Magnoliopsida</taxon>
        <taxon>Liliopsida</taxon>
        <taxon>Poales</taxon>
        <taxon>Poaceae</taxon>
        <taxon>PACMAD clade</taxon>
        <taxon>Arundinoideae</taxon>
        <taxon>Arundineae</taxon>
        <taxon>Arundo</taxon>
    </lineage>
</organism>
<dbReference type="InterPro" id="IPR043502">
    <property type="entry name" value="DNA/RNA_pol_sf"/>
</dbReference>
<accession>A0A0A8Y9Z8</accession>
<protein>
    <submittedName>
        <fullName evidence="1">Uncharacterized protein</fullName>
    </submittedName>
</protein>
<proteinExistence type="predicted"/>
<reference evidence="1" key="2">
    <citation type="journal article" date="2015" name="Data Brief">
        <title>Shoot transcriptome of the giant reed, Arundo donax.</title>
        <authorList>
            <person name="Barrero R.A."/>
            <person name="Guerrero F.D."/>
            <person name="Moolhuijzen P."/>
            <person name="Goolsby J.A."/>
            <person name="Tidwell J."/>
            <person name="Bellgard S.E."/>
            <person name="Bellgard M.I."/>
        </authorList>
    </citation>
    <scope>NUCLEOTIDE SEQUENCE</scope>
    <source>
        <tissue evidence="1">Shoot tissue taken approximately 20 cm above the soil surface</tissue>
    </source>
</reference>
<dbReference type="EMBL" id="GBRH01275752">
    <property type="protein sequence ID" value="JAD22143.1"/>
    <property type="molecule type" value="Transcribed_RNA"/>
</dbReference>
<dbReference type="SUPFAM" id="SSF56672">
    <property type="entry name" value="DNA/RNA polymerases"/>
    <property type="match status" value="1"/>
</dbReference>
<dbReference type="AlphaFoldDB" id="A0A0A8Y9Z8"/>
<reference evidence="1" key="1">
    <citation type="submission" date="2014-09" db="EMBL/GenBank/DDBJ databases">
        <authorList>
            <person name="Magalhaes I.L.F."/>
            <person name="Oliveira U."/>
            <person name="Santos F.R."/>
            <person name="Vidigal T.H.D.A."/>
            <person name="Brescovit A.D."/>
            <person name="Santos A.J."/>
        </authorList>
    </citation>
    <scope>NUCLEOTIDE SEQUENCE</scope>
    <source>
        <tissue evidence="1">Shoot tissue taken approximately 20 cm above the soil surface</tissue>
    </source>
</reference>
<evidence type="ECO:0000313" key="1">
    <source>
        <dbReference type="EMBL" id="JAD22143.1"/>
    </source>
</evidence>
<dbReference type="Gene3D" id="3.10.10.10">
    <property type="entry name" value="HIV Type 1 Reverse Transcriptase, subunit A, domain 1"/>
    <property type="match status" value="1"/>
</dbReference>
<sequence length="57" mass="6558">MPGVPMEVIEHSPNVKAGAKPIKQRLRCFGQDWKEAIKEEITRLLAANFIREVYHPN</sequence>
<name>A0A0A8Y9Z8_ARUDO</name>